<keyword evidence="6" id="KW-1185">Reference proteome</keyword>
<proteinExistence type="predicted"/>
<dbReference type="Proteomes" id="UP000317650">
    <property type="component" value="Chromosome 9"/>
</dbReference>
<evidence type="ECO:0000313" key="6">
    <source>
        <dbReference type="Proteomes" id="UP000317650"/>
    </source>
</evidence>
<dbReference type="PANTHER" id="PTHR33388">
    <property type="entry name" value="OS01G0212500 PROTEIN"/>
    <property type="match status" value="1"/>
</dbReference>
<dbReference type="AlphaFoldDB" id="A0A4S8IF22"/>
<name>A0A4S8IF22_MUSBA</name>
<evidence type="ECO:0000256" key="4">
    <source>
        <dbReference type="SAM" id="MobiDB-lite"/>
    </source>
</evidence>
<accession>A0A4S8IF22</accession>
<evidence type="ECO:0000256" key="1">
    <source>
        <dbReference type="ARBA" id="ARBA00022491"/>
    </source>
</evidence>
<dbReference type="GO" id="GO:0003700">
    <property type="term" value="F:DNA-binding transcription factor activity"/>
    <property type="evidence" value="ECO:0007669"/>
    <property type="project" value="InterPro"/>
</dbReference>
<gene>
    <name evidence="5" type="ORF">C4D60_Mb09t05600</name>
</gene>
<keyword evidence="3" id="KW-0804">Transcription</keyword>
<dbReference type="PANTHER" id="PTHR33388:SF18">
    <property type="entry name" value="PROTEIN SPEAR1"/>
    <property type="match status" value="1"/>
</dbReference>
<keyword evidence="2" id="KW-0805">Transcription regulation</keyword>
<organism evidence="5 6">
    <name type="scientific">Musa balbisiana</name>
    <name type="common">Banana</name>
    <dbReference type="NCBI Taxonomy" id="52838"/>
    <lineage>
        <taxon>Eukaryota</taxon>
        <taxon>Viridiplantae</taxon>
        <taxon>Streptophyta</taxon>
        <taxon>Embryophyta</taxon>
        <taxon>Tracheophyta</taxon>
        <taxon>Spermatophyta</taxon>
        <taxon>Magnoliopsida</taxon>
        <taxon>Liliopsida</taxon>
        <taxon>Zingiberales</taxon>
        <taxon>Musaceae</taxon>
        <taxon>Musa</taxon>
    </lineage>
</organism>
<evidence type="ECO:0000256" key="2">
    <source>
        <dbReference type="ARBA" id="ARBA00023015"/>
    </source>
</evidence>
<reference evidence="5 6" key="1">
    <citation type="journal article" date="2019" name="Nat. Plants">
        <title>Genome sequencing of Musa balbisiana reveals subgenome evolution and function divergence in polyploid bananas.</title>
        <authorList>
            <person name="Yao X."/>
        </authorList>
    </citation>
    <scope>NUCLEOTIDE SEQUENCE [LARGE SCALE GENOMIC DNA]</scope>
    <source>
        <strain evidence="6">cv. DH-PKW</strain>
        <tissue evidence="5">Leaves</tissue>
    </source>
</reference>
<feature type="region of interest" description="Disordered" evidence="4">
    <location>
        <begin position="1"/>
        <end position="36"/>
    </location>
</feature>
<dbReference type="EMBL" id="PYDT01000010">
    <property type="protein sequence ID" value="THU46499.1"/>
    <property type="molecule type" value="Genomic_DNA"/>
</dbReference>
<evidence type="ECO:0000313" key="5">
    <source>
        <dbReference type="EMBL" id="THU46499.1"/>
    </source>
</evidence>
<comment type="caution">
    <text evidence="5">The sequence shown here is derived from an EMBL/GenBank/DDBJ whole genome shotgun (WGS) entry which is preliminary data.</text>
</comment>
<evidence type="ECO:0000256" key="3">
    <source>
        <dbReference type="ARBA" id="ARBA00023163"/>
    </source>
</evidence>
<protein>
    <submittedName>
        <fullName evidence="5">Uncharacterized protein</fullName>
    </submittedName>
</protein>
<dbReference type="InterPro" id="IPR040356">
    <property type="entry name" value="SPEAR"/>
</dbReference>
<sequence>MESKSFSLGLGSGRCGSSKRGRRSNSEKAKRPQRGLGVAQLEKIRLQGQLNEHVSIHNNLCMEEYCNDDDGKRYIIDCDEHWFDTIRRSRSNVPLVTLPLIEQLLEQSIKDYSTQKKHVIIHKYDPNEAVEELDLELKLSL</sequence>
<keyword evidence="1" id="KW-0678">Repressor</keyword>